<dbReference type="Proteomes" id="UP001454036">
    <property type="component" value="Unassembled WGS sequence"/>
</dbReference>
<protein>
    <submittedName>
        <fullName evidence="2">Uncharacterized protein</fullName>
    </submittedName>
</protein>
<evidence type="ECO:0000313" key="3">
    <source>
        <dbReference type="Proteomes" id="UP001454036"/>
    </source>
</evidence>
<reference evidence="2 3" key="1">
    <citation type="submission" date="2024-01" db="EMBL/GenBank/DDBJ databases">
        <title>The complete chloroplast genome sequence of Lithospermum erythrorhizon: insights into the phylogenetic relationship among Boraginaceae species and the maternal lineages of purple gromwells.</title>
        <authorList>
            <person name="Okada T."/>
            <person name="Watanabe K."/>
        </authorList>
    </citation>
    <scope>NUCLEOTIDE SEQUENCE [LARGE SCALE GENOMIC DNA]</scope>
</reference>
<keyword evidence="3" id="KW-1185">Reference proteome</keyword>
<name>A0AAV3RI39_LITER</name>
<organism evidence="2 3">
    <name type="scientific">Lithospermum erythrorhizon</name>
    <name type="common">Purple gromwell</name>
    <name type="synonym">Lithospermum officinale var. erythrorhizon</name>
    <dbReference type="NCBI Taxonomy" id="34254"/>
    <lineage>
        <taxon>Eukaryota</taxon>
        <taxon>Viridiplantae</taxon>
        <taxon>Streptophyta</taxon>
        <taxon>Embryophyta</taxon>
        <taxon>Tracheophyta</taxon>
        <taxon>Spermatophyta</taxon>
        <taxon>Magnoliopsida</taxon>
        <taxon>eudicotyledons</taxon>
        <taxon>Gunneridae</taxon>
        <taxon>Pentapetalae</taxon>
        <taxon>asterids</taxon>
        <taxon>lamiids</taxon>
        <taxon>Boraginales</taxon>
        <taxon>Boraginaceae</taxon>
        <taxon>Boraginoideae</taxon>
        <taxon>Lithospermeae</taxon>
        <taxon>Lithospermum</taxon>
    </lineage>
</organism>
<dbReference type="EMBL" id="BAABME010027743">
    <property type="protein sequence ID" value="GAA0176054.1"/>
    <property type="molecule type" value="Genomic_DNA"/>
</dbReference>
<evidence type="ECO:0000313" key="2">
    <source>
        <dbReference type="EMBL" id="GAA0176054.1"/>
    </source>
</evidence>
<accession>A0AAV3RI39</accession>
<proteinExistence type="predicted"/>
<feature type="region of interest" description="Disordered" evidence="1">
    <location>
        <begin position="82"/>
        <end position="101"/>
    </location>
</feature>
<sequence length="226" mass="24896">MKNRRLRKLGVPVRHDVEKDSPIVNPKKQASVAALEKKRVVLGALRDEVKVVEEAEESVDVEELEKKEEKLIVTKNWKAKAKKAQTDKTSGTSPKKNKRGEAEGGGGVFYIIPNLINKHYGRPNEGITGATLKLADIIRELTGNTLTAWPTKGQLQASSLSLRYVVLYKVVVVILVPTSNNTNIVDHSNTGTKLKSIDFPSLLCSLMITQQPEVLKPKDGHGEDAK</sequence>
<dbReference type="AlphaFoldDB" id="A0AAV3RI39"/>
<comment type="caution">
    <text evidence="2">The sequence shown here is derived from an EMBL/GenBank/DDBJ whole genome shotgun (WGS) entry which is preliminary data.</text>
</comment>
<gene>
    <name evidence="2" type="ORF">LIER_42016</name>
</gene>
<evidence type="ECO:0000256" key="1">
    <source>
        <dbReference type="SAM" id="MobiDB-lite"/>
    </source>
</evidence>